<feature type="region of interest" description="Disordered" evidence="1">
    <location>
        <begin position="51"/>
        <end position="126"/>
    </location>
</feature>
<dbReference type="Proteomes" id="UP000092600">
    <property type="component" value="Unassembled WGS sequence"/>
</dbReference>
<feature type="compositionally biased region" description="Basic and acidic residues" evidence="1">
    <location>
        <begin position="89"/>
        <end position="106"/>
    </location>
</feature>
<protein>
    <submittedName>
        <fullName evidence="2">Uncharacterized protein</fullName>
    </submittedName>
</protein>
<evidence type="ECO:0000313" key="2">
    <source>
        <dbReference type="EMBL" id="OAY73775.1"/>
    </source>
</evidence>
<gene>
    <name evidence="2" type="ORF">ACMD2_17956</name>
</gene>
<name>A0A199VAG0_ANACO</name>
<evidence type="ECO:0000313" key="3">
    <source>
        <dbReference type="Proteomes" id="UP000092600"/>
    </source>
</evidence>
<organism evidence="2 3">
    <name type="scientific">Ananas comosus</name>
    <name type="common">Pineapple</name>
    <name type="synonym">Ananas ananas</name>
    <dbReference type="NCBI Taxonomy" id="4615"/>
    <lineage>
        <taxon>Eukaryota</taxon>
        <taxon>Viridiplantae</taxon>
        <taxon>Streptophyta</taxon>
        <taxon>Embryophyta</taxon>
        <taxon>Tracheophyta</taxon>
        <taxon>Spermatophyta</taxon>
        <taxon>Magnoliopsida</taxon>
        <taxon>Liliopsida</taxon>
        <taxon>Poales</taxon>
        <taxon>Bromeliaceae</taxon>
        <taxon>Bromelioideae</taxon>
        <taxon>Ananas</taxon>
    </lineage>
</organism>
<dbReference type="EMBL" id="LSRQ01002592">
    <property type="protein sequence ID" value="OAY73775.1"/>
    <property type="molecule type" value="Genomic_DNA"/>
</dbReference>
<feature type="non-terminal residue" evidence="2">
    <location>
        <position position="1"/>
    </location>
</feature>
<reference evidence="2 3" key="1">
    <citation type="journal article" date="2016" name="DNA Res.">
        <title>The draft genome of MD-2 pineapple using hybrid error correction of long reads.</title>
        <authorList>
            <person name="Redwan R.M."/>
            <person name="Saidin A."/>
            <person name="Kumar S.V."/>
        </authorList>
    </citation>
    <scope>NUCLEOTIDE SEQUENCE [LARGE SCALE GENOMIC DNA]</scope>
    <source>
        <strain evidence="3">cv. MD2</strain>
        <tissue evidence="2">Leaf</tissue>
    </source>
</reference>
<comment type="caution">
    <text evidence="2">The sequence shown here is derived from an EMBL/GenBank/DDBJ whole genome shotgun (WGS) entry which is preliminary data.</text>
</comment>
<dbReference type="AlphaFoldDB" id="A0A199VAG0"/>
<accession>A0A199VAG0</accession>
<evidence type="ECO:0000256" key="1">
    <source>
        <dbReference type="SAM" id="MobiDB-lite"/>
    </source>
</evidence>
<sequence>LFLRRRPFLQAILLHPRRADPLPIRIAMGKNRSLLPRDPLPWISRSPHSHRSPLFLLRSQRGSRSTSSGGRRRRSSSPKAKGGAAGGIQEEKVPAARSQAQKDSRHPTPPHQTPGVFEDGTREEEGEVFSHEEVCNQSMKRVGVFDVLSWNSTLLVISVAFYCNICSVG</sequence>
<proteinExistence type="predicted"/>
<feature type="compositionally biased region" description="Low complexity" evidence="1">
    <location>
        <begin position="58"/>
        <end position="69"/>
    </location>
</feature>